<keyword evidence="3" id="KW-1185">Reference proteome</keyword>
<sequence length="139" mass="16068">MKNLMNRLRKKEVRYEVWDEEGLLLALWWVFGYVRREQESKDRREQIKVTGPGGTQDAEGESMEVDEESLELDQIRWDEGPVSSLLVDVVEGVDEQPLPTKGVKQRRLWIVSSKALEILQNVKEDFLTQMMASTTISDG</sequence>
<feature type="region of interest" description="Disordered" evidence="1">
    <location>
        <begin position="38"/>
        <end position="65"/>
    </location>
</feature>
<comment type="caution">
    <text evidence="2">The sequence shown here is derived from an EMBL/GenBank/DDBJ whole genome shotgun (WGS) entry which is preliminary data.</text>
</comment>
<evidence type="ECO:0000313" key="2">
    <source>
        <dbReference type="EMBL" id="KAL1597594.1"/>
    </source>
</evidence>
<dbReference type="EMBL" id="JAKIXB020000025">
    <property type="protein sequence ID" value="KAL1597594.1"/>
    <property type="molecule type" value="Genomic_DNA"/>
</dbReference>
<reference evidence="2 3" key="1">
    <citation type="submission" date="2024-02" db="EMBL/GenBank/DDBJ databases">
        <title>De novo assembly and annotation of 12 fungi associated with fruit tree decline syndrome in Ontario, Canada.</title>
        <authorList>
            <person name="Sulman M."/>
            <person name="Ellouze W."/>
            <person name="Ilyukhin E."/>
        </authorList>
    </citation>
    <scope>NUCLEOTIDE SEQUENCE [LARGE SCALE GENOMIC DNA]</scope>
    <source>
        <strain evidence="2 3">M97-236</strain>
    </source>
</reference>
<evidence type="ECO:0000256" key="1">
    <source>
        <dbReference type="SAM" id="MobiDB-lite"/>
    </source>
</evidence>
<evidence type="ECO:0000313" key="3">
    <source>
        <dbReference type="Proteomes" id="UP001521222"/>
    </source>
</evidence>
<name>A0ABR3QZK0_9PLEO</name>
<feature type="compositionally biased region" description="Basic and acidic residues" evidence="1">
    <location>
        <begin position="38"/>
        <end position="47"/>
    </location>
</feature>
<dbReference type="Proteomes" id="UP001521222">
    <property type="component" value="Unassembled WGS sequence"/>
</dbReference>
<organism evidence="2 3">
    <name type="scientific">Nothophoma quercina</name>
    <dbReference type="NCBI Taxonomy" id="749835"/>
    <lineage>
        <taxon>Eukaryota</taxon>
        <taxon>Fungi</taxon>
        <taxon>Dikarya</taxon>
        <taxon>Ascomycota</taxon>
        <taxon>Pezizomycotina</taxon>
        <taxon>Dothideomycetes</taxon>
        <taxon>Pleosporomycetidae</taxon>
        <taxon>Pleosporales</taxon>
        <taxon>Pleosporineae</taxon>
        <taxon>Didymellaceae</taxon>
        <taxon>Nothophoma</taxon>
    </lineage>
</organism>
<accession>A0ABR3QZK0</accession>
<proteinExistence type="predicted"/>
<protein>
    <submittedName>
        <fullName evidence="2">Uncharacterized protein</fullName>
    </submittedName>
</protein>
<gene>
    <name evidence="2" type="ORF">SLS59_007291</name>
</gene>